<dbReference type="Proteomes" id="UP000515264">
    <property type="component" value="Chromosome 2"/>
</dbReference>
<organism evidence="2 3">
    <name type="scientific">Vibrio spartinae</name>
    <dbReference type="NCBI Taxonomy" id="1918945"/>
    <lineage>
        <taxon>Bacteria</taxon>
        <taxon>Pseudomonadati</taxon>
        <taxon>Pseudomonadota</taxon>
        <taxon>Gammaproteobacteria</taxon>
        <taxon>Vibrionales</taxon>
        <taxon>Vibrionaceae</taxon>
        <taxon>Vibrio</taxon>
    </lineage>
</organism>
<dbReference type="Proteomes" id="UP000184774">
    <property type="component" value="Unassembled WGS sequence"/>
</dbReference>
<name>A0A1N6M205_9VIBR</name>
<proteinExistence type="predicted"/>
<gene>
    <name evidence="2" type="ORF">VSP9026_01109</name>
    <name evidence="1" type="ORF">Vspart_03499</name>
</gene>
<evidence type="ECO:0000313" key="3">
    <source>
        <dbReference type="Proteomes" id="UP000184774"/>
    </source>
</evidence>
<dbReference type="EMBL" id="CP046269">
    <property type="protein sequence ID" value="QMV16114.1"/>
    <property type="molecule type" value="Genomic_DNA"/>
</dbReference>
<sequence length="39" mass="4574">MLKSILFGSYAKGDFNYGVQNENNRNVRWDELGINRQLL</sequence>
<evidence type="ECO:0000313" key="1">
    <source>
        <dbReference type="EMBL" id="QMV16114.1"/>
    </source>
</evidence>
<dbReference type="AlphaFoldDB" id="A0A1N6M205"/>
<keyword evidence="4" id="KW-1185">Reference proteome</keyword>
<evidence type="ECO:0000313" key="2">
    <source>
        <dbReference type="EMBL" id="SIO93442.1"/>
    </source>
</evidence>
<accession>A0A1N6M205</accession>
<dbReference type="EMBL" id="FSSB01000008">
    <property type="protein sequence ID" value="SIO93442.1"/>
    <property type="molecule type" value="Genomic_DNA"/>
</dbReference>
<reference evidence="1 4" key="3">
    <citation type="journal article" date="2020" name="J. Nat. Prod.">
        <title>Genomics-Metabolomics Profiling Disclosed Marine Vibrio spartinae 3.6 as a Producer of a New Branched Side Chain Prodigiosin.</title>
        <authorList>
            <person name="Vitale G.A."/>
            <person name="Sciarretta M."/>
            <person name="Palma Esposito F."/>
            <person name="January G.G."/>
            <person name="Giaccio M."/>
            <person name="Bunk B."/>
            <person name="Sproer C."/>
            <person name="Bajerski F."/>
            <person name="Power D."/>
            <person name="Festa C."/>
            <person name="Monti M.C."/>
            <person name="D'Auria M.V."/>
            <person name="de Pascale D."/>
        </authorList>
    </citation>
    <scope>NUCLEOTIDE SEQUENCE [LARGE SCALE GENOMIC DNA]</scope>
    <source>
        <strain evidence="1 4">3.6</strain>
    </source>
</reference>
<reference evidence="1" key="2">
    <citation type="submission" date="2019-11" db="EMBL/GenBank/DDBJ databases">
        <authorList>
            <person name="January G."/>
            <person name="Bunk B."/>
        </authorList>
    </citation>
    <scope>NUCLEOTIDE SEQUENCE</scope>
    <source>
        <strain evidence="1">3.6</strain>
    </source>
</reference>
<evidence type="ECO:0000313" key="4">
    <source>
        <dbReference type="Proteomes" id="UP000515264"/>
    </source>
</evidence>
<reference evidence="2 3" key="1">
    <citation type="submission" date="2016-12" db="EMBL/GenBank/DDBJ databases">
        <authorList>
            <person name="Song W.-J."/>
            <person name="Kurnit D.M."/>
        </authorList>
    </citation>
    <scope>NUCLEOTIDE SEQUENCE [LARGE SCALE GENOMIC DNA]</scope>
    <source>
        <strain evidence="2 3">CECT 9026</strain>
    </source>
</reference>
<protein>
    <submittedName>
        <fullName evidence="2">Uncharacterized protein</fullName>
    </submittedName>
</protein>